<keyword evidence="2" id="KW-0808">Transferase</keyword>
<evidence type="ECO:0000256" key="10">
    <source>
        <dbReference type="ARBA" id="ARBA00022918"/>
    </source>
</evidence>
<dbReference type="Gene3D" id="1.10.340.70">
    <property type="match status" value="1"/>
</dbReference>
<feature type="compositionally biased region" description="Low complexity" evidence="12">
    <location>
        <begin position="1016"/>
        <end position="1028"/>
    </location>
</feature>
<keyword evidence="11" id="KW-0511">Multifunctional enzyme</keyword>
<comment type="caution">
    <text evidence="16">The sequence shown here is derived from an EMBL/GenBank/DDBJ whole genome shotgun (WGS) entry which is preliminary data.</text>
</comment>
<dbReference type="PROSITE" id="PS50994">
    <property type="entry name" value="INTEGRASE"/>
    <property type="match status" value="1"/>
</dbReference>
<feature type="region of interest" description="Disordered" evidence="12">
    <location>
        <begin position="1"/>
        <end position="20"/>
    </location>
</feature>
<keyword evidence="6" id="KW-0378">Hydrolase</keyword>
<evidence type="ECO:0000259" key="15">
    <source>
        <dbReference type="PROSITE" id="PS50994"/>
    </source>
</evidence>
<dbReference type="Pfam" id="PF17921">
    <property type="entry name" value="Integrase_H2C2"/>
    <property type="match status" value="1"/>
</dbReference>
<dbReference type="GO" id="GO:0015074">
    <property type="term" value="P:DNA integration"/>
    <property type="evidence" value="ECO:0007669"/>
    <property type="project" value="UniProtKB-KW"/>
</dbReference>
<dbReference type="FunFam" id="3.10.20.370:FF:000001">
    <property type="entry name" value="Retrovirus-related Pol polyprotein from transposon 17.6-like protein"/>
    <property type="match status" value="1"/>
</dbReference>
<dbReference type="FunFam" id="3.30.70.270:FF:000020">
    <property type="entry name" value="Transposon Tf2-6 polyprotein-like Protein"/>
    <property type="match status" value="1"/>
</dbReference>
<dbReference type="GO" id="GO:0004519">
    <property type="term" value="F:endonuclease activity"/>
    <property type="evidence" value="ECO:0007669"/>
    <property type="project" value="UniProtKB-KW"/>
</dbReference>
<gene>
    <name evidence="16" type="ORF">BOX15_Mlig015759g1</name>
</gene>
<dbReference type="FunFam" id="3.30.420.10:FF:000032">
    <property type="entry name" value="Retrovirus-related Pol polyprotein from transposon 297-like Protein"/>
    <property type="match status" value="1"/>
</dbReference>
<name>A0A267DVV7_9PLAT</name>
<keyword evidence="17" id="KW-1185">Reference proteome</keyword>
<evidence type="ECO:0000256" key="2">
    <source>
        <dbReference type="ARBA" id="ARBA00022679"/>
    </source>
</evidence>
<evidence type="ECO:0000259" key="13">
    <source>
        <dbReference type="PROSITE" id="PS50175"/>
    </source>
</evidence>
<evidence type="ECO:0000256" key="8">
    <source>
        <dbReference type="ARBA" id="ARBA00022884"/>
    </source>
</evidence>
<keyword evidence="4" id="KW-0540">Nuclease</keyword>
<dbReference type="Pfam" id="PF00665">
    <property type="entry name" value="rve"/>
    <property type="match status" value="1"/>
</dbReference>
<evidence type="ECO:0000256" key="12">
    <source>
        <dbReference type="SAM" id="MobiDB-lite"/>
    </source>
</evidence>
<dbReference type="Pfam" id="PF00078">
    <property type="entry name" value="RVT_1"/>
    <property type="match status" value="1"/>
</dbReference>
<feature type="domain" description="Peptidase A2" evidence="13">
    <location>
        <begin position="34"/>
        <end position="106"/>
    </location>
</feature>
<dbReference type="Gene3D" id="3.30.70.270">
    <property type="match status" value="2"/>
</dbReference>
<evidence type="ECO:0000313" key="16">
    <source>
        <dbReference type="EMBL" id="PAA52757.1"/>
    </source>
</evidence>
<dbReference type="CDD" id="cd09274">
    <property type="entry name" value="RNase_HI_RT_Ty3"/>
    <property type="match status" value="1"/>
</dbReference>
<evidence type="ECO:0000256" key="1">
    <source>
        <dbReference type="ARBA" id="ARBA00022670"/>
    </source>
</evidence>
<dbReference type="OrthoDB" id="6223232at2759"/>
<dbReference type="GO" id="GO:0003723">
    <property type="term" value="F:RNA binding"/>
    <property type="evidence" value="ECO:0007669"/>
    <property type="project" value="UniProtKB-KW"/>
</dbReference>
<dbReference type="InterPro" id="IPR043128">
    <property type="entry name" value="Rev_trsase/Diguanyl_cyclase"/>
</dbReference>
<dbReference type="Gene3D" id="2.40.70.10">
    <property type="entry name" value="Acid Proteases"/>
    <property type="match status" value="1"/>
</dbReference>
<dbReference type="Pfam" id="PF17919">
    <property type="entry name" value="RT_RNaseH_2"/>
    <property type="match status" value="1"/>
</dbReference>
<dbReference type="InterPro" id="IPR043502">
    <property type="entry name" value="DNA/RNA_pol_sf"/>
</dbReference>
<dbReference type="FunFam" id="3.10.10.10:FF:000007">
    <property type="entry name" value="Retrovirus-related Pol polyprotein from transposon 17.6-like Protein"/>
    <property type="match status" value="1"/>
</dbReference>
<organism evidence="16 17">
    <name type="scientific">Macrostomum lignano</name>
    <dbReference type="NCBI Taxonomy" id="282301"/>
    <lineage>
        <taxon>Eukaryota</taxon>
        <taxon>Metazoa</taxon>
        <taxon>Spiralia</taxon>
        <taxon>Lophotrochozoa</taxon>
        <taxon>Platyhelminthes</taxon>
        <taxon>Rhabditophora</taxon>
        <taxon>Macrostomorpha</taxon>
        <taxon>Macrostomida</taxon>
        <taxon>Macrostomidae</taxon>
        <taxon>Macrostomum</taxon>
    </lineage>
</organism>
<dbReference type="SUPFAM" id="SSF56672">
    <property type="entry name" value="DNA/RNA polymerases"/>
    <property type="match status" value="1"/>
</dbReference>
<dbReference type="EMBL" id="NIVC01003188">
    <property type="protein sequence ID" value="PAA52757.1"/>
    <property type="molecule type" value="Genomic_DNA"/>
</dbReference>
<dbReference type="InterPro" id="IPR001969">
    <property type="entry name" value="Aspartic_peptidase_AS"/>
</dbReference>
<evidence type="ECO:0000256" key="4">
    <source>
        <dbReference type="ARBA" id="ARBA00022722"/>
    </source>
</evidence>
<dbReference type="GO" id="GO:0006508">
    <property type="term" value="P:proteolysis"/>
    <property type="evidence" value="ECO:0007669"/>
    <property type="project" value="UniProtKB-KW"/>
</dbReference>
<dbReference type="PANTHER" id="PTHR37984:SF5">
    <property type="entry name" value="PROTEIN NYNRIN-LIKE"/>
    <property type="match status" value="1"/>
</dbReference>
<accession>A0A267DVV7</accession>
<evidence type="ECO:0000256" key="5">
    <source>
        <dbReference type="ARBA" id="ARBA00022759"/>
    </source>
</evidence>
<dbReference type="PROSITE" id="PS50175">
    <property type="entry name" value="ASP_PROT_RETROV"/>
    <property type="match status" value="1"/>
</dbReference>
<dbReference type="InterPro" id="IPR041577">
    <property type="entry name" value="RT_RNaseH_2"/>
</dbReference>
<feature type="domain" description="Reverse transcriptase" evidence="14">
    <location>
        <begin position="209"/>
        <end position="386"/>
    </location>
</feature>
<dbReference type="GO" id="GO:0003964">
    <property type="term" value="F:RNA-directed DNA polymerase activity"/>
    <property type="evidence" value="ECO:0007669"/>
    <property type="project" value="UniProtKB-KW"/>
</dbReference>
<dbReference type="PROSITE" id="PS50878">
    <property type="entry name" value="RT_POL"/>
    <property type="match status" value="1"/>
</dbReference>
<keyword evidence="8" id="KW-0694">RNA-binding</keyword>
<evidence type="ECO:0000256" key="11">
    <source>
        <dbReference type="ARBA" id="ARBA00023268"/>
    </source>
</evidence>
<keyword evidence="3" id="KW-0548">Nucleotidyltransferase</keyword>
<dbReference type="PROSITE" id="PS00141">
    <property type="entry name" value="ASP_PROTEASE"/>
    <property type="match status" value="1"/>
</dbReference>
<dbReference type="InterPro" id="IPR041588">
    <property type="entry name" value="Integrase_H2C2"/>
</dbReference>
<dbReference type="GO" id="GO:0004190">
    <property type="term" value="F:aspartic-type endopeptidase activity"/>
    <property type="evidence" value="ECO:0007669"/>
    <property type="project" value="InterPro"/>
</dbReference>
<dbReference type="InterPro" id="IPR001584">
    <property type="entry name" value="Integrase_cat-core"/>
</dbReference>
<keyword evidence="9" id="KW-0229">DNA integration</keyword>
<keyword evidence="10" id="KW-0695">RNA-directed DNA polymerase</keyword>
<dbReference type="InterPro" id="IPR000477">
    <property type="entry name" value="RT_dom"/>
</dbReference>
<dbReference type="SUPFAM" id="SSF50630">
    <property type="entry name" value="Acid proteases"/>
    <property type="match status" value="1"/>
</dbReference>
<dbReference type="InterPro" id="IPR001995">
    <property type="entry name" value="Peptidase_A2_cat"/>
</dbReference>
<dbReference type="Proteomes" id="UP000215902">
    <property type="component" value="Unassembled WGS sequence"/>
</dbReference>
<dbReference type="Gene3D" id="3.10.10.10">
    <property type="entry name" value="HIV Type 1 Reverse Transcriptase, subunit A, domain 1"/>
    <property type="match status" value="1"/>
</dbReference>
<feature type="region of interest" description="Disordered" evidence="12">
    <location>
        <begin position="991"/>
        <end position="1051"/>
    </location>
</feature>
<evidence type="ECO:0000256" key="6">
    <source>
        <dbReference type="ARBA" id="ARBA00022801"/>
    </source>
</evidence>
<dbReference type="Gene3D" id="3.30.420.10">
    <property type="entry name" value="Ribonuclease H-like superfamily/Ribonuclease H"/>
    <property type="match status" value="1"/>
</dbReference>
<dbReference type="InterPro" id="IPR012337">
    <property type="entry name" value="RNaseH-like_sf"/>
</dbReference>
<keyword evidence="5" id="KW-0255">Endonuclease</keyword>
<proteinExistence type="predicted"/>
<evidence type="ECO:0000256" key="7">
    <source>
        <dbReference type="ARBA" id="ARBA00022842"/>
    </source>
</evidence>
<dbReference type="STRING" id="282301.A0A267DVV7"/>
<feature type="domain" description="Integrase catalytic" evidence="15">
    <location>
        <begin position="726"/>
        <end position="897"/>
    </location>
</feature>
<protein>
    <recommendedName>
        <fullName evidence="18">Reverse transcriptase</fullName>
    </recommendedName>
</protein>
<dbReference type="PANTHER" id="PTHR37984">
    <property type="entry name" value="PROTEIN CBG26694"/>
    <property type="match status" value="1"/>
</dbReference>
<dbReference type="SUPFAM" id="SSF53098">
    <property type="entry name" value="Ribonuclease H-like"/>
    <property type="match status" value="1"/>
</dbReference>
<evidence type="ECO:0000256" key="3">
    <source>
        <dbReference type="ARBA" id="ARBA00022695"/>
    </source>
</evidence>
<dbReference type="CDD" id="cd01647">
    <property type="entry name" value="RT_LTR"/>
    <property type="match status" value="1"/>
</dbReference>
<evidence type="ECO:0000259" key="14">
    <source>
        <dbReference type="PROSITE" id="PS50878"/>
    </source>
</evidence>
<sequence length="1051" mass="114683">MQLPGKRAGRPSVNSSAAGNSSSLLLIPDVQTGRRFLVDTGAEVSIFPVDGSDARLHTPGPPLFAANGSLIRTFGTRQLTLDLGIRRCSWPFILAEVSRPLIGADFLRHHGLLVDLPHRRLLDARSFASVHLLDGTGPGLQLAAAAAADPYSQLLAEFPALTEPSFQRAEPRHGVEHHIPTQGPPVHARPRRLPPDKLAVAKEEFRLLEQLGIARRSNSPWSSPLHMVPKASGGWRPCGDFRRLNDATVPDRYPVPHIQDFSARLAGCSVFSKIDLVRGYHQVPVAAADVPKTAVTTPFGLFEFLRMPFGLKNAAQAFQRLVDSVCQDLDFVFAYIDDFLVASRSPQQHLEHLRTLFQRLADNGLIINPAKCEFGRSEIDFLGHRISAQGAVPLPAKVDAITRFAPPATVKGLQEFAGMVNFYHRFVPRAAQLLRPIHAAMAGKEKLVRWTPELTAAFDGAKRALASAAMLAHPRPDAPIALTVDASDTAVGAALEQRVGGAWQPLAFFSRQLRPPEQKYSAFDRELLALYLAVRHFRYFLEGRVFTAFTDHKPLVAAMSKMSDPWSARQQRHLAYVSEFTTDIKHVAGKDNPVADALSRCTVSSVQPRLLPGVDFAAMAQAQAADTAAQADASLQLEPLQLSPGVALLCDISTGRPRPLVPPDFRRTVFDAIHGLAHPSVRSTRRLVAAKFVWASMNKDISQWARSCVSCQTAKVQRHVGAPVVGIRVPDQRFAHVHVDLVGPLPPSQGFTHLLTIVDRFTRWPEAIPMADTSAASCASAFIAHWIARFGVPSDITSDRGPQFTSQLWSNVSRLLGMQLHRTTAFHPQANGLVERFHRQLKASLMARLAGSAWVSELPWVLLGIRTAPKEDLPASSAELVYGAPLCVPGECLQPSPAAGDNDQFLARLRGAVQAFRPTPTSQHGSRPTAWPAALDTCPFVFVRRDGHRPPLQRPYDGPFKVLERDAKAFLLDLGTRRDHVTVDRLKPAVIDADGPIPTPAPRPRGRPPREPPAAGPAASAGRPSTAAQPAAALPSRRQPPRRCRPTTLDA</sequence>
<reference evidence="16 17" key="1">
    <citation type="submission" date="2017-06" db="EMBL/GenBank/DDBJ databases">
        <title>A platform for efficient transgenesis in Macrostomum lignano, a flatworm model organism for stem cell research.</title>
        <authorList>
            <person name="Berezikov E."/>
        </authorList>
    </citation>
    <scope>NUCLEOTIDE SEQUENCE [LARGE SCALE GENOMIC DNA]</scope>
    <source>
        <strain evidence="16">DV1</strain>
        <tissue evidence="16">Whole organism</tissue>
    </source>
</reference>
<dbReference type="AlphaFoldDB" id="A0A267DVV7"/>
<dbReference type="InterPro" id="IPR021109">
    <property type="entry name" value="Peptidase_aspartic_dom_sf"/>
</dbReference>
<dbReference type="InterPro" id="IPR036397">
    <property type="entry name" value="RNaseH_sf"/>
</dbReference>
<dbReference type="InterPro" id="IPR050951">
    <property type="entry name" value="Retrovirus_Pol_polyprotein"/>
</dbReference>
<keyword evidence="1" id="KW-0645">Protease</keyword>
<keyword evidence="7" id="KW-0460">Magnesium</keyword>
<evidence type="ECO:0008006" key="18">
    <source>
        <dbReference type="Google" id="ProtNLM"/>
    </source>
</evidence>
<evidence type="ECO:0000313" key="17">
    <source>
        <dbReference type="Proteomes" id="UP000215902"/>
    </source>
</evidence>
<evidence type="ECO:0000256" key="9">
    <source>
        <dbReference type="ARBA" id="ARBA00022908"/>
    </source>
</evidence>